<dbReference type="InterPro" id="IPR003959">
    <property type="entry name" value="ATPase_AAA_core"/>
</dbReference>
<accession>A0A4R2C4L3</accession>
<dbReference type="EMBL" id="SLVX01000030">
    <property type="protein sequence ID" value="TCN35166.1"/>
    <property type="molecule type" value="Genomic_DNA"/>
</dbReference>
<name>A0A4R2C4L3_SHIGR</name>
<proteinExistence type="predicted"/>
<dbReference type="Gene3D" id="3.40.50.300">
    <property type="entry name" value="P-loop containing nucleotide triphosphate hydrolases"/>
    <property type="match status" value="1"/>
</dbReference>
<dbReference type="InterPro" id="IPR003593">
    <property type="entry name" value="AAA+_ATPase"/>
</dbReference>
<feature type="region of interest" description="Disordered" evidence="1">
    <location>
        <begin position="299"/>
        <end position="318"/>
    </location>
</feature>
<protein>
    <submittedName>
        <fullName evidence="3">Putative AbiEii toxin of type IV toxin-antitoxin system</fullName>
    </submittedName>
</protein>
<feature type="domain" description="AAA+ ATPase" evidence="2">
    <location>
        <begin position="357"/>
        <end position="649"/>
    </location>
</feature>
<dbReference type="GO" id="GO:0005524">
    <property type="term" value="F:ATP binding"/>
    <property type="evidence" value="ECO:0007669"/>
    <property type="project" value="InterPro"/>
</dbReference>
<reference evidence="3 4" key="1">
    <citation type="submission" date="2019-03" db="EMBL/GenBank/DDBJ databases">
        <title>Genomic Encyclopedia of Type Strains, Phase IV (KMG-IV): sequencing the most valuable type-strain genomes for metagenomic binning, comparative biology and taxonomic classification.</title>
        <authorList>
            <person name="Goeker M."/>
        </authorList>
    </citation>
    <scope>NUCLEOTIDE SEQUENCE [LARGE SCALE GENOMIC DNA]</scope>
    <source>
        <strain evidence="3 4">DSM 18401</strain>
    </source>
</reference>
<dbReference type="PANTHER" id="PTHR43581">
    <property type="entry name" value="ATP/GTP PHOSPHATASE"/>
    <property type="match status" value="1"/>
</dbReference>
<dbReference type="InterPro" id="IPR051396">
    <property type="entry name" value="Bact_Antivir_Def_Nuclease"/>
</dbReference>
<comment type="caution">
    <text evidence="3">The sequence shown here is derived from an EMBL/GenBank/DDBJ whole genome shotgun (WGS) entry which is preliminary data.</text>
</comment>
<evidence type="ECO:0000313" key="3">
    <source>
        <dbReference type="EMBL" id="TCN35166.1"/>
    </source>
</evidence>
<keyword evidence="4" id="KW-1185">Reference proteome</keyword>
<evidence type="ECO:0000259" key="2">
    <source>
        <dbReference type="SMART" id="SM00382"/>
    </source>
</evidence>
<dbReference type="AlphaFoldDB" id="A0A4R2C4L3"/>
<dbReference type="Pfam" id="PF13304">
    <property type="entry name" value="AAA_21"/>
    <property type="match status" value="1"/>
</dbReference>
<organism evidence="3 4">
    <name type="scientific">Shinella granuli</name>
    <dbReference type="NCBI Taxonomy" id="323621"/>
    <lineage>
        <taxon>Bacteria</taxon>
        <taxon>Pseudomonadati</taxon>
        <taxon>Pseudomonadota</taxon>
        <taxon>Alphaproteobacteria</taxon>
        <taxon>Hyphomicrobiales</taxon>
        <taxon>Rhizobiaceae</taxon>
        <taxon>Shinella</taxon>
    </lineage>
</organism>
<evidence type="ECO:0000313" key="4">
    <source>
        <dbReference type="Proteomes" id="UP000295351"/>
    </source>
</evidence>
<gene>
    <name evidence="3" type="ORF">EV665_13026</name>
</gene>
<evidence type="ECO:0000256" key="1">
    <source>
        <dbReference type="SAM" id="MobiDB-lite"/>
    </source>
</evidence>
<dbReference type="RefSeq" id="WP_162853189.1">
    <property type="nucleotide sequence ID" value="NZ_JBHMAM010000034.1"/>
</dbReference>
<dbReference type="SUPFAM" id="SSF52540">
    <property type="entry name" value="P-loop containing nucleoside triphosphate hydrolases"/>
    <property type="match status" value="1"/>
</dbReference>
<dbReference type="SMART" id="SM00382">
    <property type="entry name" value="AAA"/>
    <property type="match status" value="1"/>
</dbReference>
<dbReference type="PANTHER" id="PTHR43581:SF2">
    <property type="entry name" value="EXCINUCLEASE ATPASE SUBUNIT"/>
    <property type="match status" value="1"/>
</dbReference>
<dbReference type="Proteomes" id="UP000295351">
    <property type="component" value="Unassembled WGS sequence"/>
</dbReference>
<dbReference type="GO" id="GO:0016887">
    <property type="term" value="F:ATP hydrolysis activity"/>
    <property type="evidence" value="ECO:0007669"/>
    <property type="project" value="InterPro"/>
</dbReference>
<dbReference type="InterPro" id="IPR027417">
    <property type="entry name" value="P-loop_NTPase"/>
</dbReference>
<sequence length="782" mass="88510">MFFFGHDNRSETFPRSLQGRDREWRDVTAHYTLDPKERLQTDVPPVWKSPLDRDLLDALTALSYGKCPFCEQAGMRLQPYRFRPPAYAIPMKRPEDKECYLWLAFQWENLFPICEGCLPRDKAYFPVDGPRAAPPDVSLAPFGLVGLQIEEKPLLYFPGEITKPALAFDVTLDGILHGRNRRAEPTIVHFNLNRPDLLRRRAEALAGWIGDMRRSPRAFFDLARWLPKGSSYKEIEFGGALYLLLRQIADRLARRFYSSDPLSTERIGTTFSSWSLREDFDAAVRETLRTLRREDANRARGRRELTDQRAVSPPRPARAQLRAATIKNYKSLEAISFALPDPPQNPAAGHDPDELPPTPCLLILGENSTGKSSILEAIVLAAIPEDMRDELDLDGRSMTLNPEYMGETEKTGTRGCRVELEFRDGGGTILTIGAKDGRMRTSARLKGSRPPIFAYGAHRLFGKTRQKSYVRRIETLFRNDRQISNPEPWLAELAKRKPEALNEVVSALRHIIRIDGEFRDIEVKPGKENEAGRCVINVHKKKQDGSDYIVPQRLDIVSSGYRAVLALVCDVLEGLMDAAPHLSPRDARHGEAIVLVDEIEAHLHPRWKLQIVAGLRKALPRVTFIFTSHDPLCVRGMRDGEVMMLHRYQNTGDGPSSMPEVVERVADFDHIETMTVEQLLTSEMFQLFSADDRRTDHAFAEVADLLARDRSTLDERERAVLADFNAAIADGLPYGRTEVTRVVQEAVADYLALRRTADSKRAGAARENAKAEVRKFLQGLLE</sequence>